<dbReference type="Gene3D" id="1.20.5.1930">
    <property type="match status" value="1"/>
</dbReference>
<dbReference type="STRING" id="1111738.GCA_000427905_02971"/>
<dbReference type="CDD" id="cd16917">
    <property type="entry name" value="HATPase_UhpB-NarQ-NarX-like"/>
    <property type="match status" value="1"/>
</dbReference>
<comment type="catalytic activity">
    <reaction evidence="1">
        <text>ATP + protein L-histidine = ADP + protein N-phospho-L-histidine.</text>
        <dbReference type="EC" id="2.7.13.3"/>
    </reaction>
</comment>
<dbReference type="AlphaFoldDB" id="A0A2W4JEM1"/>
<feature type="domain" description="Putative sensor" evidence="12">
    <location>
        <begin position="22"/>
        <end position="159"/>
    </location>
</feature>
<dbReference type="GO" id="GO:0005524">
    <property type="term" value="F:ATP binding"/>
    <property type="evidence" value="ECO:0007669"/>
    <property type="project" value="UniProtKB-KW"/>
</dbReference>
<evidence type="ECO:0000259" key="11">
    <source>
        <dbReference type="Pfam" id="PF07730"/>
    </source>
</evidence>
<dbReference type="EC" id="2.7.13.3" evidence="2"/>
<evidence type="ECO:0000256" key="7">
    <source>
        <dbReference type="ARBA" id="ARBA00022840"/>
    </source>
</evidence>
<evidence type="ECO:0000256" key="9">
    <source>
        <dbReference type="SAM" id="Phobius"/>
    </source>
</evidence>
<evidence type="ECO:0000259" key="12">
    <source>
        <dbReference type="Pfam" id="PF13796"/>
    </source>
</evidence>
<dbReference type="InterPro" id="IPR025828">
    <property type="entry name" value="Put_sensor_dom"/>
</dbReference>
<evidence type="ECO:0000256" key="8">
    <source>
        <dbReference type="ARBA" id="ARBA00023012"/>
    </source>
</evidence>
<evidence type="ECO:0000256" key="5">
    <source>
        <dbReference type="ARBA" id="ARBA00022741"/>
    </source>
</evidence>
<keyword evidence="9" id="KW-0812">Transmembrane</keyword>
<evidence type="ECO:0000313" key="13">
    <source>
        <dbReference type="EMBL" id="MFO7190775.1"/>
    </source>
</evidence>
<feature type="domain" description="Histidine kinase/HSP90-like ATPase" evidence="10">
    <location>
        <begin position="292"/>
        <end position="339"/>
    </location>
</feature>
<evidence type="ECO:0000256" key="2">
    <source>
        <dbReference type="ARBA" id="ARBA00012438"/>
    </source>
</evidence>
<reference evidence="13" key="4">
    <citation type="submission" date="2023-08" db="EMBL/GenBank/DDBJ databases">
        <authorList>
            <person name="Guima S.E.S."/>
            <person name="Martins L.F."/>
            <person name="Silva A.M."/>
            <person name="Setubal J.C."/>
        </authorList>
    </citation>
    <scope>NUCLEOTIDE SEQUENCE</scope>
    <source>
        <strain evidence="13">ZC4RG45</strain>
    </source>
</reference>
<keyword evidence="9" id="KW-1133">Transmembrane helix</keyword>
<sequence length="384" mass="41554">MTVEQQASYWARQPGVLRSLAFMITGFPLRLVQFVTLAALVTVGVPATLLWVGIPLLMLATVLVRWFGDNERRWVTTMLGREIPPADRVPTEGRVLRRWMIQLSDPTTWRDFAYLLLMLPIGLLEFALAVIGIFIVPIGFFVVPAVGWLHANLACALLGPDKARRAEARAQRLQASRARGVDAAEAERRRIERDLHDGAQQRLVSVAMTLGRAKTKLDTDPDAARALLEEAHADAKRAVSELRDLARGIYPAVLGDRGLDAALSAVAAKCPVPVTVEVQPDLMDNRPPDAVETTAYFIVCEALTNVAKHAEATKAEVAVWREDDKVVVQVTDDGRGGAQIREGGGLAGLADRAATIDGVVTVLSPSGGHSGSGTVLRADLPCSW</sequence>
<dbReference type="InterPro" id="IPR011712">
    <property type="entry name" value="Sig_transdc_His_kin_sub3_dim/P"/>
</dbReference>
<organism evidence="14">
    <name type="scientific">Thermocrispum agreste</name>
    <dbReference type="NCBI Taxonomy" id="37925"/>
    <lineage>
        <taxon>Bacteria</taxon>
        <taxon>Bacillati</taxon>
        <taxon>Actinomycetota</taxon>
        <taxon>Actinomycetes</taxon>
        <taxon>Pseudonocardiales</taxon>
        <taxon>Pseudonocardiaceae</taxon>
        <taxon>Thermocrispum</taxon>
    </lineage>
</organism>
<dbReference type="PANTHER" id="PTHR24421:SF10">
    <property type="entry name" value="NITRATE_NITRITE SENSOR PROTEIN NARQ"/>
    <property type="match status" value="1"/>
</dbReference>
<reference evidence="13 15" key="3">
    <citation type="journal article" date="2021" name="BMC Genomics">
        <title>Genome-resolved metagenome and metatranscriptome analyses of thermophilic composting reveal key bacterial players and their metabolic interactions.</title>
        <authorList>
            <person name="Braga L.P.P."/>
            <person name="Pereira R.V."/>
            <person name="Martins L.F."/>
            <person name="Moura L.M.S."/>
            <person name="Sanchez F.B."/>
            <person name="Patane J.S.L."/>
            <person name="da Silva A.M."/>
            <person name="Setubal J.C."/>
        </authorList>
    </citation>
    <scope>NUCLEOTIDE SEQUENCE [LARGE SCALE GENOMIC DNA]</scope>
    <source>
        <strain evidence="13">ZC4RG45</strain>
    </source>
</reference>
<protein>
    <recommendedName>
        <fullName evidence="2">histidine kinase</fullName>
        <ecNumber evidence="2">2.7.13.3</ecNumber>
    </recommendedName>
</protein>
<feature type="transmembrane region" description="Helical" evidence="9">
    <location>
        <begin position="141"/>
        <end position="159"/>
    </location>
</feature>
<keyword evidence="9" id="KW-0472">Membrane</keyword>
<keyword evidence="4" id="KW-0808">Transferase</keyword>
<dbReference type="InterPro" id="IPR003594">
    <property type="entry name" value="HATPase_dom"/>
</dbReference>
<feature type="transmembrane region" description="Helical" evidence="9">
    <location>
        <begin position="112"/>
        <end position="135"/>
    </location>
</feature>
<keyword evidence="8" id="KW-0902">Two-component regulatory system</keyword>
<accession>A0A2W4JEM1</accession>
<keyword evidence="3" id="KW-0597">Phosphoprotein</keyword>
<dbReference type="Gene3D" id="3.30.565.10">
    <property type="entry name" value="Histidine kinase-like ATPase, C-terminal domain"/>
    <property type="match status" value="1"/>
</dbReference>
<evidence type="ECO:0000313" key="14">
    <source>
        <dbReference type="EMBL" id="PZM96538.1"/>
    </source>
</evidence>
<dbReference type="InterPro" id="IPR050482">
    <property type="entry name" value="Sensor_HK_TwoCompSys"/>
</dbReference>
<evidence type="ECO:0000256" key="6">
    <source>
        <dbReference type="ARBA" id="ARBA00022777"/>
    </source>
</evidence>
<dbReference type="EMBL" id="QGUI01000379">
    <property type="protein sequence ID" value="PZM96538.1"/>
    <property type="molecule type" value="Genomic_DNA"/>
</dbReference>
<evidence type="ECO:0000256" key="4">
    <source>
        <dbReference type="ARBA" id="ARBA00022679"/>
    </source>
</evidence>
<evidence type="ECO:0000256" key="3">
    <source>
        <dbReference type="ARBA" id="ARBA00022553"/>
    </source>
</evidence>
<feature type="transmembrane region" description="Helical" evidence="9">
    <location>
        <begin position="49"/>
        <end position="68"/>
    </location>
</feature>
<dbReference type="GO" id="GO:0016020">
    <property type="term" value="C:membrane"/>
    <property type="evidence" value="ECO:0007669"/>
    <property type="project" value="InterPro"/>
</dbReference>
<dbReference type="Proteomes" id="UP000249324">
    <property type="component" value="Unassembled WGS sequence"/>
</dbReference>
<dbReference type="InterPro" id="IPR036890">
    <property type="entry name" value="HATPase_C_sf"/>
</dbReference>
<dbReference type="Pfam" id="PF07730">
    <property type="entry name" value="HisKA_3"/>
    <property type="match status" value="1"/>
</dbReference>
<evidence type="ECO:0000259" key="10">
    <source>
        <dbReference type="Pfam" id="PF02518"/>
    </source>
</evidence>
<feature type="domain" description="Signal transduction histidine kinase subgroup 3 dimerisation and phosphoacceptor" evidence="11">
    <location>
        <begin position="187"/>
        <end position="253"/>
    </location>
</feature>
<feature type="transmembrane region" description="Helical" evidence="9">
    <location>
        <begin position="20"/>
        <end position="43"/>
    </location>
</feature>
<comment type="caution">
    <text evidence="14">The sequence shown here is derived from an EMBL/GenBank/DDBJ whole genome shotgun (WGS) entry which is preliminary data.</text>
</comment>
<dbReference type="SUPFAM" id="SSF55874">
    <property type="entry name" value="ATPase domain of HSP90 chaperone/DNA topoisomerase II/histidine kinase"/>
    <property type="match status" value="1"/>
</dbReference>
<reference evidence="14" key="2">
    <citation type="submission" date="2018-05" db="EMBL/GenBank/DDBJ databases">
        <authorList>
            <person name="Lanie J.A."/>
            <person name="Ng W.-L."/>
            <person name="Kazmierczak K.M."/>
            <person name="Andrzejewski T.M."/>
            <person name="Davidsen T.M."/>
            <person name="Wayne K.J."/>
            <person name="Tettelin H."/>
            <person name="Glass J.I."/>
            <person name="Rusch D."/>
            <person name="Podicherti R."/>
            <person name="Tsui H.-C.T."/>
            <person name="Winkler M.E."/>
        </authorList>
    </citation>
    <scope>NUCLEOTIDE SEQUENCE</scope>
    <source>
        <strain evidence="14">ZC4RG45</strain>
    </source>
</reference>
<keyword evidence="5" id="KW-0547">Nucleotide-binding</keyword>
<dbReference type="GO" id="GO:0046983">
    <property type="term" value="F:protein dimerization activity"/>
    <property type="evidence" value="ECO:0007669"/>
    <property type="project" value="InterPro"/>
</dbReference>
<keyword evidence="7" id="KW-0067">ATP-binding</keyword>
<proteinExistence type="predicted"/>
<evidence type="ECO:0000256" key="1">
    <source>
        <dbReference type="ARBA" id="ARBA00000085"/>
    </source>
</evidence>
<dbReference type="Pfam" id="PF02518">
    <property type="entry name" value="HATPase_c"/>
    <property type="match status" value="1"/>
</dbReference>
<dbReference type="PANTHER" id="PTHR24421">
    <property type="entry name" value="NITRATE/NITRITE SENSOR PROTEIN NARX-RELATED"/>
    <property type="match status" value="1"/>
</dbReference>
<reference evidence="13" key="1">
    <citation type="submission" date="2018-05" db="EMBL/GenBank/DDBJ databases">
        <authorList>
            <person name="Moura L."/>
            <person name="Setubal J.C."/>
        </authorList>
    </citation>
    <scope>NUCLEOTIDE SEQUENCE</scope>
    <source>
        <strain evidence="13">ZC4RG45</strain>
    </source>
</reference>
<dbReference type="GO" id="GO:0000155">
    <property type="term" value="F:phosphorelay sensor kinase activity"/>
    <property type="evidence" value="ECO:0007669"/>
    <property type="project" value="InterPro"/>
</dbReference>
<gene>
    <name evidence="13" type="ORF">DIU77_000815</name>
    <name evidence="14" type="ORF">DIU77_10600</name>
</gene>
<dbReference type="EMBL" id="QGUI02000004">
    <property type="protein sequence ID" value="MFO7190775.1"/>
    <property type="molecule type" value="Genomic_DNA"/>
</dbReference>
<keyword evidence="6 14" id="KW-0418">Kinase</keyword>
<dbReference type="Pfam" id="PF13796">
    <property type="entry name" value="Sensor"/>
    <property type="match status" value="1"/>
</dbReference>
<name>A0A2W4JEM1_9PSEU</name>
<evidence type="ECO:0000313" key="15">
    <source>
        <dbReference type="Proteomes" id="UP000249324"/>
    </source>
</evidence>